<evidence type="ECO:0000259" key="3">
    <source>
        <dbReference type="PROSITE" id="PS50103"/>
    </source>
</evidence>
<dbReference type="AlphaFoldDB" id="A0A6A6B8W4"/>
<keyword evidence="1" id="KW-0863">Zinc-finger</keyword>
<dbReference type="PROSITE" id="PS50103">
    <property type="entry name" value="ZF_C3H1"/>
    <property type="match status" value="1"/>
</dbReference>
<dbReference type="Proteomes" id="UP000799438">
    <property type="component" value="Unassembled WGS sequence"/>
</dbReference>
<keyword evidence="5" id="KW-1185">Reference proteome</keyword>
<dbReference type="PANTHER" id="PTHR37543:SF1">
    <property type="entry name" value="CCCH ZINC FINGER DNA BINDING PROTEIN (AFU_ORTHOLOGUE AFUA_5G12760)"/>
    <property type="match status" value="1"/>
</dbReference>
<keyword evidence="1" id="KW-0479">Metal-binding</keyword>
<dbReference type="GeneID" id="54298360"/>
<dbReference type="InterPro" id="IPR000571">
    <property type="entry name" value="Znf_CCCH"/>
</dbReference>
<dbReference type="RefSeq" id="XP_033395357.1">
    <property type="nucleotide sequence ID" value="XM_033540864.1"/>
</dbReference>
<name>A0A6A6B8W4_9PEZI</name>
<sequence>MGSWQEDLPAPRQLAVRPTSVNQPSSPSVPGTRCKSTTRYCPDGTRGITLPRERAPPARVSRFRGLSQLAGLLGSQNKAKSHFAQLTRSSPFHLHAHGSTSFPMFSVTTPPSLHDGRDKMNGGYETLPSLDQKLESFRRSDQERDALLQEIVRQYEQLKLAFNEKCSDLDNEVQARRYWQSQFNESTRAQAVMRQQADHNPFVLVLIDGDGAIFQDAFLKAGADGGSEAASKLMVEIKNHILDVYEGQAGSWNIIVHIYANLEGLGRKLASVGILRSPQELHTFSRAFSLNQSLFNFIDVGSGKERADHKIKEMLRLFISNIQCKHIIFGGCHDNGYLVALDPYKNDPVAANRISLLETTPAQPAFTGLKFKNARFESVFRLDELPERPVMAPQVIPIKTNSPHQTMSSPVQSIISPQQQPLPPASAPPRTVTPATSTSTSQSWAAVGKTGMTSKSISIAPVKPVQRRYVLLNLYDQRIDEKLPKVERSALERFHLRIQKQKMCNEYHLRGACTSQECPYGHGEKLSPVDRLALQHKARNIACPLLNDCRDVTCYYGHNCPHDECSRGDGCYFAMTHDMDRFPKMKMYEDGTIDILP</sequence>
<evidence type="ECO:0000313" key="5">
    <source>
        <dbReference type="Proteomes" id="UP000799438"/>
    </source>
</evidence>
<dbReference type="Pfam" id="PF25542">
    <property type="entry name" value="zf-CCCH_12"/>
    <property type="match status" value="1"/>
</dbReference>
<dbReference type="OrthoDB" id="2270193at2759"/>
<dbReference type="InterPro" id="IPR057654">
    <property type="entry name" value="Znf-CCCH_tandem"/>
</dbReference>
<evidence type="ECO:0000256" key="1">
    <source>
        <dbReference type="PROSITE-ProRule" id="PRU00723"/>
    </source>
</evidence>
<proteinExistence type="predicted"/>
<gene>
    <name evidence="4" type="ORF">K452DRAFT_289641</name>
</gene>
<accession>A0A6A6B8W4</accession>
<feature type="zinc finger region" description="C3H1-type" evidence="1">
    <location>
        <begin position="498"/>
        <end position="525"/>
    </location>
</feature>
<feature type="compositionally biased region" description="Polar residues" evidence="2">
    <location>
        <begin position="19"/>
        <end position="39"/>
    </location>
</feature>
<feature type="domain" description="C3H1-type" evidence="3">
    <location>
        <begin position="498"/>
        <end position="525"/>
    </location>
</feature>
<dbReference type="Pfam" id="PF25540">
    <property type="entry name" value="DUF7923"/>
    <property type="match status" value="1"/>
</dbReference>
<feature type="region of interest" description="Disordered" evidence="2">
    <location>
        <begin position="400"/>
        <end position="447"/>
    </location>
</feature>
<feature type="compositionally biased region" description="Low complexity" evidence="2">
    <location>
        <begin position="428"/>
        <end position="446"/>
    </location>
</feature>
<dbReference type="Pfam" id="PF25543">
    <property type="entry name" value="zf-CCCH_tandem"/>
    <property type="match status" value="1"/>
</dbReference>
<keyword evidence="1" id="KW-0862">Zinc</keyword>
<dbReference type="EMBL" id="ML995492">
    <property type="protein sequence ID" value="KAF2139644.1"/>
    <property type="molecule type" value="Genomic_DNA"/>
</dbReference>
<dbReference type="GO" id="GO:0008270">
    <property type="term" value="F:zinc ion binding"/>
    <property type="evidence" value="ECO:0007669"/>
    <property type="project" value="UniProtKB-KW"/>
</dbReference>
<dbReference type="InterPro" id="IPR057683">
    <property type="entry name" value="DUF7923"/>
</dbReference>
<evidence type="ECO:0000313" key="4">
    <source>
        <dbReference type="EMBL" id="KAF2139644.1"/>
    </source>
</evidence>
<feature type="region of interest" description="Disordered" evidence="2">
    <location>
        <begin position="1"/>
        <end position="56"/>
    </location>
</feature>
<reference evidence="4" key="1">
    <citation type="journal article" date="2020" name="Stud. Mycol.">
        <title>101 Dothideomycetes genomes: a test case for predicting lifestyles and emergence of pathogens.</title>
        <authorList>
            <person name="Haridas S."/>
            <person name="Albert R."/>
            <person name="Binder M."/>
            <person name="Bloem J."/>
            <person name="Labutti K."/>
            <person name="Salamov A."/>
            <person name="Andreopoulos B."/>
            <person name="Baker S."/>
            <person name="Barry K."/>
            <person name="Bills G."/>
            <person name="Bluhm B."/>
            <person name="Cannon C."/>
            <person name="Castanera R."/>
            <person name="Culley D."/>
            <person name="Daum C."/>
            <person name="Ezra D."/>
            <person name="Gonzalez J."/>
            <person name="Henrissat B."/>
            <person name="Kuo A."/>
            <person name="Liang C."/>
            <person name="Lipzen A."/>
            <person name="Lutzoni F."/>
            <person name="Magnuson J."/>
            <person name="Mondo S."/>
            <person name="Nolan M."/>
            <person name="Ohm R."/>
            <person name="Pangilinan J."/>
            <person name="Park H.-J."/>
            <person name="Ramirez L."/>
            <person name="Alfaro M."/>
            <person name="Sun H."/>
            <person name="Tritt A."/>
            <person name="Yoshinaga Y."/>
            <person name="Zwiers L.-H."/>
            <person name="Turgeon B."/>
            <person name="Goodwin S."/>
            <person name="Spatafora J."/>
            <person name="Crous P."/>
            <person name="Grigoriev I."/>
        </authorList>
    </citation>
    <scope>NUCLEOTIDE SEQUENCE</scope>
    <source>
        <strain evidence="4">CBS 121167</strain>
    </source>
</reference>
<feature type="compositionally biased region" description="Low complexity" evidence="2">
    <location>
        <begin position="408"/>
        <end position="419"/>
    </location>
</feature>
<organism evidence="4 5">
    <name type="scientific">Aplosporella prunicola CBS 121167</name>
    <dbReference type="NCBI Taxonomy" id="1176127"/>
    <lineage>
        <taxon>Eukaryota</taxon>
        <taxon>Fungi</taxon>
        <taxon>Dikarya</taxon>
        <taxon>Ascomycota</taxon>
        <taxon>Pezizomycotina</taxon>
        <taxon>Dothideomycetes</taxon>
        <taxon>Dothideomycetes incertae sedis</taxon>
        <taxon>Botryosphaeriales</taxon>
        <taxon>Aplosporellaceae</taxon>
        <taxon>Aplosporella</taxon>
    </lineage>
</organism>
<protein>
    <recommendedName>
        <fullName evidence="3">C3H1-type domain-containing protein</fullName>
    </recommendedName>
</protein>
<dbReference type="PANTHER" id="PTHR37543">
    <property type="entry name" value="CCCH ZINC FINGER DNA BINDING PROTEIN (AFU_ORTHOLOGUE AFUA_5G12760)"/>
    <property type="match status" value="1"/>
</dbReference>
<evidence type="ECO:0000256" key="2">
    <source>
        <dbReference type="SAM" id="MobiDB-lite"/>
    </source>
</evidence>